<dbReference type="EMBL" id="JAHWQX010000001">
    <property type="protein sequence ID" value="MBW3096349.1"/>
    <property type="molecule type" value="Genomic_DNA"/>
</dbReference>
<keyword evidence="4" id="KW-1185">Reference proteome</keyword>
<evidence type="ECO:0000313" key="4">
    <source>
        <dbReference type="Proteomes" id="UP001430804"/>
    </source>
</evidence>
<organism evidence="3 4">
    <name type="scientific">Pseudohoeflea coraliihabitans</name>
    <dbReference type="NCBI Taxonomy" id="2860393"/>
    <lineage>
        <taxon>Bacteria</taxon>
        <taxon>Pseudomonadati</taxon>
        <taxon>Pseudomonadota</taxon>
        <taxon>Alphaproteobacteria</taxon>
        <taxon>Hyphomicrobiales</taxon>
        <taxon>Rhizobiaceae</taxon>
        <taxon>Pseudohoeflea</taxon>
    </lineage>
</organism>
<accession>A0ABS6WK77</accession>
<proteinExistence type="predicted"/>
<reference evidence="3" key="1">
    <citation type="submission" date="2021-07" db="EMBL/GenBank/DDBJ databases">
        <title>Pseudohoeflea marina sp. nov. a polyhydroxyalcanoate-producing bacterium.</title>
        <authorList>
            <person name="Zheng W."/>
            <person name="Yu S."/>
            <person name="Huang Y."/>
        </authorList>
    </citation>
    <scope>NUCLEOTIDE SEQUENCE</scope>
    <source>
        <strain evidence="3">DP4N28-3</strain>
    </source>
</reference>
<feature type="compositionally biased region" description="Acidic residues" evidence="1">
    <location>
        <begin position="327"/>
        <end position="339"/>
    </location>
</feature>
<dbReference type="Pfam" id="PF12146">
    <property type="entry name" value="Hydrolase_4"/>
    <property type="match status" value="1"/>
</dbReference>
<feature type="compositionally biased region" description="Low complexity" evidence="1">
    <location>
        <begin position="413"/>
        <end position="435"/>
    </location>
</feature>
<dbReference type="GO" id="GO:0016787">
    <property type="term" value="F:hydrolase activity"/>
    <property type="evidence" value="ECO:0007669"/>
    <property type="project" value="UniProtKB-KW"/>
</dbReference>
<feature type="domain" description="Serine aminopeptidase S33" evidence="2">
    <location>
        <begin position="48"/>
        <end position="300"/>
    </location>
</feature>
<evidence type="ECO:0000259" key="2">
    <source>
        <dbReference type="Pfam" id="PF12146"/>
    </source>
</evidence>
<sequence length="443" mass="48839">MSEAFPDHPRLYTTAANPIPERRQVGYFTGRDGKRIRYAIFRSKARVAKGTVVLLQGRNEFIEKYFETIRHLNDRGFWVATFDWRGQGGSERLSDQPLRGHVAQFSDYEADLSVFLETIVLPDTRLPFLLLGHSMGGLVALSAAPDLATRIDRMVVVAPFVDLSGQPLSQGVIYWTCRLLTLFGYGETRFESDRFPRPFDGNMLTSDRARYDRNQGVYEAWPQLRLGPPTAGWIATVLKAIRRVNRVSHLSRIKIPTLLIAAGSDRIVEESAIERLANRFRAGHHITIDQARHEILQEVDRYRLPALAAIDAFFLPAETALCDVEAASDDDPPQQEDSGDPVAASSRPASPEIKPAGKNRATQDSDTEAQDRGAAKSSGKRAGKTKASSKKTTKKATEKKAAEKKIGRKKSGAARAASGSGKKAAEAPKPASSVKMPRAETLD</sequence>
<dbReference type="InterPro" id="IPR022742">
    <property type="entry name" value="Hydrolase_4"/>
</dbReference>
<name>A0ABS6WK77_9HYPH</name>
<feature type="compositionally biased region" description="Basic residues" evidence="1">
    <location>
        <begin position="378"/>
        <end position="394"/>
    </location>
</feature>
<feature type="compositionally biased region" description="Basic and acidic residues" evidence="1">
    <location>
        <begin position="395"/>
        <end position="405"/>
    </location>
</feature>
<evidence type="ECO:0000256" key="1">
    <source>
        <dbReference type="SAM" id="MobiDB-lite"/>
    </source>
</evidence>
<comment type="caution">
    <text evidence="3">The sequence shown here is derived from an EMBL/GenBank/DDBJ whole genome shotgun (WGS) entry which is preliminary data.</text>
</comment>
<dbReference type="PANTHER" id="PTHR11614">
    <property type="entry name" value="PHOSPHOLIPASE-RELATED"/>
    <property type="match status" value="1"/>
</dbReference>
<keyword evidence="3" id="KW-0378">Hydrolase</keyword>
<feature type="region of interest" description="Disordered" evidence="1">
    <location>
        <begin position="327"/>
        <end position="443"/>
    </location>
</feature>
<protein>
    <submittedName>
        <fullName evidence="3">Alpha/beta hydrolase</fullName>
    </submittedName>
</protein>
<dbReference type="InterPro" id="IPR051044">
    <property type="entry name" value="MAG_DAG_Lipase"/>
</dbReference>
<dbReference type="Proteomes" id="UP001430804">
    <property type="component" value="Unassembled WGS sequence"/>
</dbReference>
<evidence type="ECO:0000313" key="3">
    <source>
        <dbReference type="EMBL" id="MBW3096349.1"/>
    </source>
</evidence>
<gene>
    <name evidence="3" type="ORF">KY465_03540</name>
</gene>